<evidence type="ECO:0000313" key="2">
    <source>
        <dbReference type="EMBL" id="CAF5073149.1"/>
    </source>
</evidence>
<evidence type="ECO:0008006" key="5">
    <source>
        <dbReference type="Google" id="ProtNLM"/>
    </source>
</evidence>
<feature type="region of interest" description="Disordered" evidence="1">
    <location>
        <begin position="1"/>
        <end position="25"/>
    </location>
</feature>
<dbReference type="InterPro" id="IPR011990">
    <property type="entry name" value="TPR-like_helical_dom_sf"/>
</dbReference>
<gene>
    <name evidence="2" type="ORF">QYT958_LOCUS43399</name>
    <name evidence="3" type="ORF">QYT958_LOCUS43413</name>
</gene>
<sequence>MGNRDQAESFLDRVNSERSDSDDTTGLTALGFIALDQENYDKATECFAKVLNYRKTFLPPKALPLG</sequence>
<dbReference type="SUPFAM" id="SSF48452">
    <property type="entry name" value="TPR-like"/>
    <property type="match status" value="1"/>
</dbReference>
<dbReference type="AlphaFoldDB" id="A0A822DL80"/>
<dbReference type="EMBL" id="CAJOBR010061412">
    <property type="protein sequence ID" value="CAF5073298.1"/>
    <property type="molecule type" value="Genomic_DNA"/>
</dbReference>
<dbReference type="EMBL" id="CAJOBR010061356">
    <property type="protein sequence ID" value="CAF5073149.1"/>
    <property type="molecule type" value="Genomic_DNA"/>
</dbReference>
<evidence type="ECO:0000313" key="4">
    <source>
        <dbReference type="Proteomes" id="UP000663848"/>
    </source>
</evidence>
<evidence type="ECO:0000313" key="3">
    <source>
        <dbReference type="EMBL" id="CAF5073298.1"/>
    </source>
</evidence>
<evidence type="ECO:0000256" key="1">
    <source>
        <dbReference type="SAM" id="MobiDB-lite"/>
    </source>
</evidence>
<reference evidence="3" key="1">
    <citation type="submission" date="2021-02" db="EMBL/GenBank/DDBJ databases">
        <authorList>
            <person name="Nowell W R."/>
        </authorList>
    </citation>
    <scope>NUCLEOTIDE SEQUENCE</scope>
</reference>
<dbReference type="Gene3D" id="1.25.40.10">
    <property type="entry name" value="Tetratricopeptide repeat domain"/>
    <property type="match status" value="1"/>
</dbReference>
<name>A0A822DL80_9BILA</name>
<proteinExistence type="predicted"/>
<protein>
    <recommendedName>
        <fullName evidence="5">Tetratricopeptide repeat protein</fullName>
    </recommendedName>
</protein>
<comment type="caution">
    <text evidence="3">The sequence shown here is derived from an EMBL/GenBank/DDBJ whole genome shotgun (WGS) entry which is preliminary data.</text>
</comment>
<dbReference type="Proteomes" id="UP000663848">
    <property type="component" value="Unassembled WGS sequence"/>
</dbReference>
<organism evidence="3 4">
    <name type="scientific">Rotaria socialis</name>
    <dbReference type="NCBI Taxonomy" id="392032"/>
    <lineage>
        <taxon>Eukaryota</taxon>
        <taxon>Metazoa</taxon>
        <taxon>Spiralia</taxon>
        <taxon>Gnathifera</taxon>
        <taxon>Rotifera</taxon>
        <taxon>Eurotatoria</taxon>
        <taxon>Bdelloidea</taxon>
        <taxon>Philodinida</taxon>
        <taxon>Philodinidae</taxon>
        <taxon>Rotaria</taxon>
    </lineage>
</organism>
<feature type="non-terminal residue" evidence="3">
    <location>
        <position position="66"/>
    </location>
</feature>
<accession>A0A822DL80</accession>
<feature type="compositionally biased region" description="Basic and acidic residues" evidence="1">
    <location>
        <begin position="1"/>
        <end position="21"/>
    </location>
</feature>